<gene>
    <name evidence="1" type="ORF">ILEXP_LOCUS14038</name>
</gene>
<accession>A0ABC8RRM7</accession>
<dbReference type="AlphaFoldDB" id="A0ABC8RRM7"/>
<protein>
    <submittedName>
        <fullName evidence="1">Uncharacterized protein</fullName>
    </submittedName>
</protein>
<name>A0ABC8RRM7_9AQUA</name>
<keyword evidence="2" id="KW-1185">Reference proteome</keyword>
<reference evidence="1 2" key="1">
    <citation type="submission" date="2024-02" db="EMBL/GenBank/DDBJ databases">
        <authorList>
            <person name="Vignale AGUSTIN F."/>
            <person name="Sosa J E."/>
            <person name="Modenutti C."/>
        </authorList>
    </citation>
    <scope>NUCLEOTIDE SEQUENCE [LARGE SCALE GENOMIC DNA]</scope>
</reference>
<organism evidence="1 2">
    <name type="scientific">Ilex paraguariensis</name>
    <name type="common">yerba mate</name>
    <dbReference type="NCBI Taxonomy" id="185542"/>
    <lineage>
        <taxon>Eukaryota</taxon>
        <taxon>Viridiplantae</taxon>
        <taxon>Streptophyta</taxon>
        <taxon>Embryophyta</taxon>
        <taxon>Tracheophyta</taxon>
        <taxon>Spermatophyta</taxon>
        <taxon>Magnoliopsida</taxon>
        <taxon>eudicotyledons</taxon>
        <taxon>Gunneridae</taxon>
        <taxon>Pentapetalae</taxon>
        <taxon>asterids</taxon>
        <taxon>campanulids</taxon>
        <taxon>Aquifoliales</taxon>
        <taxon>Aquifoliaceae</taxon>
        <taxon>Ilex</taxon>
    </lineage>
</organism>
<comment type="caution">
    <text evidence="1">The sequence shown here is derived from an EMBL/GenBank/DDBJ whole genome shotgun (WGS) entry which is preliminary data.</text>
</comment>
<dbReference type="Proteomes" id="UP001642360">
    <property type="component" value="Unassembled WGS sequence"/>
</dbReference>
<proteinExistence type="predicted"/>
<evidence type="ECO:0000313" key="1">
    <source>
        <dbReference type="EMBL" id="CAK9146205.1"/>
    </source>
</evidence>
<dbReference type="EMBL" id="CAUOFW020001547">
    <property type="protein sequence ID" value="CAK9146205.1"/>
    <property type="molecule type" value="Genomic_DNA"/>
</dbReference>
<evidence type="ECO:0000313" key="2">
    <source>
        <dbReference type="Proteomes" id="UP001642360"/>
    </source>
</evidence>
<sequence length="166" mass="18252">MPKRSSSDSSSRLGFSFNGRREVQVLHPRAEELHNEQVAIEAKKPSSSKGSLKKSGTTATIMMYTYCGMLPKHNESRGYESDLYKRTCMCSFLGCDSVQNWMRLDDELFIDSLETCKPNKQPRAGGGLVEAAASVEIAQLLSLDLGIASLSSYSFGTSLSELILQI</sequence>